<organism evidence="1 2">
    <name type="scientific">Sphingobacterium multivorum</name>
    <dbReference type="NCBI Taxonomy" id="28454"/>
    <lineage>
        <taxon>Bacteria</taxon>
        <taxon>Pseudomonadati</taxon>
        <taxon>Bacteroidota</taxon>
        <taxon>Sphingobacteriia</taxon>
        <taxon>Sphingobacteriales</taxon>
        <taxon>Sphingobacteriaceae</taxon>
        <taxon>Sphingobacterium</taxon>
    </lineage>
</organism>
<accession>A0A2X2J1L0</accession>
<proteinExistence type="predicted"/>
<dbReference type="AlphaFoldDB" id="A0A2X2J1L0"/>
<evidence type="ECO:0000313" key="2">
    <source>
        <dbReference type="Proteomes" id="UP000251241"/>
    </source>
</evidence>
<dbReference type="Proteomes" id="UP000251241">
    <property type="component" value="Unassembled WGS sequence"/>
</dbReference>
<sequence>MNIIITYDIKRNHTEIKDELKRLGYKDTISGVSLNDRTPVDQKLPNTTLIKYNASNTLDVMNFVVGVINEHNGGLDNIFCAELAVDFNWNGR</sequence>
<gene>
    <name evidence="1" type="ORF">NCTC11343_03381</name>
</gene>
<name>A0A2X2J1L0_SPHMU</name>
<reference evidence="1 2" key="1">
    <citation type="submission" date="2018-06" db="EMBL/GenBank/DDBJ databases">
        <authorList>
            <consortium name="Pathogen Informatics"/>
            <person name="Doyle S."/>
        </authorList>
    </citation>
    <scope>NUCLEOTIDE SEQUENCE [LARGE SCALE GENOMIC DNA]</scope>
    <source>
        <strain evidence="1 2">NCTC11343</strain>
    </source>
</reference>
<evidence type="ECO:0000313" key="1">
    <source>
        <dbReference type="EMBL" id="SPZ88252.1"/>
    </source>
</evidence>
<protein>
    <submittedName>
        <fullName evidence="1">Uncharacterized protein</fullName>
    </submittedName>
</protein>
<dbReference type="RefSeq" id="WP_112375215.1">
    <property type="nucleotide sequence ID" value="NZ_CP069793.1"/>
</dbReference>
<dbReference type="GeneID" id="97183250"/>
<dbReference type="EMBL" id="UAUU01000009">
    <property type="protein sequence ID" value="SPZ88252.1"/>
    <property type="molecule type" value="Genomic_DNA"/>
</dbReference>